<evidence type="ECO:0000256" key="1">
    <source>
        <dbReference type="SAM" id="MobiDB-lite"/>
    </source>
</evidence>
<proteinExistence type="predicted"/>
<accession>A0AA39IW77</accession>
<sequence>MEEKIHAAQAAINAQMASVDKVSTTEQGAPPLPCRATSRSSQMSVDSPSSSPSLLSSCQSSDESSLEDNPVNSLSDLSSLPVPCPKPPPGVAIENVVVPMMLYTDLTHLTNFGDALLWPGYIFYGLLSKYISAMPDAHAAHYFVYMPELPDIIQDLYKAEFGELASDAILTHLKQELMQAVWQLLLDEKFKDAYRHGLVNVDGMPEDHGDLSLPSVPSHEDNHPTRWRIEEACKKIFLKGQAINSAHVEAFLKEESLIPTWSTFSEFFQELDIDFNFYVLFVIDLMHEFELGVFKDASALKQMAACDFKDLLQCALPCFEGLLPSATDNKTIQDLLFILGTWHGFAKLWMHTDTTIKIFGGVMKEAGCLLCHFSNTVCCNFKTEETPTEAAAHVRFFQDNKDDLAMQGFVVNLKNHILMWMRPKLYESATELTIADRQDLIIVGEHLYEHKVLQINYTSYDVRHEQDTVNPRTDSDVMMLTPEEEHDTHPYWYARVIGIYYVLVCDKSNYEDTGSSKQIDFLWVQWYGTISTGQDSG</sequence>
<dbReference type="AlphaFoldDB" id="A0AA39IW77"/>
<keyword evidence="3" id="KW-1185">Reference proteome</keyword>
<name>A0AA39IW77_9AGAR</name>
<reference evidence="2" key="1">
    <citation type="submission" date="2023-06" db="EMBL/GenBank/DDBJ databases">
        <authorList>
            <consortium name="Lawrence Berkeley National Laboratory"/>
            <person name="Ahrendt S."/>
            <person name="Sahu N."/>
            <person name="Indic B."/>
            <person name="Wong-Bajracharya J."/>
            <person name="Merenyi Z."/>
            <person name="Ke H.-M."/>
            <person name="Monk M."/>
            <person name="Kocsube S."/>
            <person name="Drula E."/>
            <person name="Lipzen A."/>
            <person name="Balint B."/>
            <person name="Henrissat B."/>
            <person name="Andreopoulos B."/>
            <person name="Martin F.M."/>
            <person name="Harder C.B."/>
            <person name="Rigling D."/>
            <person name="Ford K.L."/>
            <person name="Foster G.D."/>
            <person name="Pangilinan J."/>
            <person name="Papanicolaou A."/>
            <person name="Barry K."/>
            <person name="LaButti K."/>
            <person name="Viragh M."/>
            <person name="Koriabine M."/>
            <person name="Yan M."/>
            <person name="Riley R."/>
            <person name="Champramary S."/>
            <person name="Plett K.L."/>
            <person name="Tsai I.J."/>
            <person name="Slot J."/>
            <person name="Sipos G."/>
            <person name="Plett J."/>
            <person name="Nagy L.G."/>
            <person name="Grigoriev I.V."/>
        </authorList>
    </citation>
    <scope>NUCLEOTIDE SEQUENCE</scope>
    <source>
        <strain evidence="2">FPL87.14</strain>
    </source>
</reference>
<feature type="compositionally biased region" description="Low complexity" evidence="1">
    <location>
        <begin position="38"/>
        <end position="63"/>
    </location>
</feature>
<feature type="region of interest" description="Disordered" evidence="1">
    <location>
        <begin position="1"/>
        <end position="82"/>
    </location>
</feature>
<organism evidence="2 3">
    <name type="scientific">Armillaria borealis</name>
    <dbReference type="NCBI Taxonomy" id="47425"/>
    <lineage>
        <taxon>Eukaryota</taxon>
        <taxon>Fungi</taxon>
        <taxon>Dikarya</taxon>
        <taxon>Basidiomycota</taxon>
        <taxon>Agaricomycotina</taxon>
        <taxon>Agaricomycetes</taxon>
        <taxon>Agaricomycetidae</taxon>
        <taxon>Agaricales</taxon>
        <taxon>Marasmiineae</taxon>
        <taxon>Physalacriaceae</taxon>
        <taxon>Armillaria</taxon>
    </lineage>
</organism>
<dbReference type="Proteomes" id="UP001175226">
    <property type="component" value="Unassembled WGS sequence"/>
</dbReference>
<protein>
    <submittedName>
        <fullName evidence="2">Uncharacterized protein</fullName>
    </submittedName>
</protein>
<comment type="caution">
    <text evidence="2">The sequence shown here is derived from an EMBL/GenBank/DDBJ whole genome shotgun (WGS) entry which is preliminary data.</text>
</comment>
<evidence type="ECO:0000313" key="3">
    <source>
        <dbReference type="Proteomes" id="UP001175226"/>
    </source>
</evidence>
<feature type="compositionally biased region" description="Low complexity" evidence="1">
    <location>
        <begin position="7"/>
        <end position="17"/>
    </location>
</feature>
<dbReference type="EMBL" id="JAUEPT010000128">
    <property type="protein sequence ID" value="KAK0430950.1"/>
    <property type="molecule type" value="Genomic_DNA"/>
</dbReference>
<evidence type="ECO:0000313" key="2">
    <source>
        <dbReference type="EMBL" id="KAK0430950.1"/>
    </source>
</evidence>
<gene>
    <name evidence="2" type="ORF">EV421DRAFT_1912371</name>
</gene>